<evidence type="ECO:0000313" key="2">
    <source>
        <dbReference type="Proteomes" id="UP001209229"/>
    </source>
</evidence>
<gene>
    <name evidence="1" type="ORF">OM075_02960</name>
</gene>
<keyword evidence="2" id="KW-1185">Reference proteome</keyword>
<comment type="caution">
    <text evidence="1">The sequence shown here is derived from an EMBL/GenBank/DDBJ whole genome shotgun (WGS) entry which is preliminary data.</text>
</comment>
<proteinExistence type="predicted"/>
<reference evidence="1" key="1">
    <citation type="submission" date="2022-10" db="EMBL/GenBank/DDBJ databases">
        <authorList>
            <person name="Yu W.X."/>
        </authorList>
    </citation>
    <scope>NUCLEOTIDE SEQUENCE</scope>
    <source>
        <strain evidence="1">AAT</strain>
    </source>
</reference>
<accession>A0AAE3M1I5</accession>
<protein>
    <submittedName>
        <fullName evidence="1">Outer membrane protein assembly factor BamE</fullName>
    </submittedName>
</protein>
<dbReference type="RefSeq" id="WP_301188980.1">
    <property type="nucleotide sequence ID" value="NZ_JAPDPJ010000003.1"/>
</dbReference>
<evidence type="ECO:0000313" key="1">
    <source>
        <dbReference type="EMBL" id="MCW3785408.1"/>
    </source>
</evidence>
<organism evidence="1 2">
    <name type="scientific">Plebeiibacterium sediminum</name>
    <dbReference type="NCBI Taxonomy" id="2992112"/>
    <lineage>
        <taxon>Bacteria</taxon>
        <taxon>Pseudomonadati</taxon>
        <taxon>Bacteroidota</taxon>
        <taxon>Bacteroidia</taxon>
        <taxon>Marinilabiliales</taxon>
        <taxon>Marinilabiliaceae</taxon>
        <taxon>Plebeiibacterium</taxon>
    </lineage>
</organism>
<sequence length="156" mass="17933">MKDILIGKGYGDIRFGMTRSEVKKVLGEPTEVDQYASSEESDDNTEAFHYDEIELSVSFDEVDEWKLSSIAVSDTEATIEGMKLIGVSEEKLLEKVEKLDLGEYEKEDVSSPESPDNEVITFFESSINFWFENGEVTEIQFGPFWDEENEEYIWPE</sequence>
<name>A0AAE3M1I5_9BACT</name>
<dbReference type="EMBL" id="JAPDPJ010000003">
    <property type="protein sequence ID" value="MCW3785408.1"/>
    <property type="molecule type" value="Genomic_DNA"/>
</dbReference>
<dbReference type="Proteomes" id="UP001209229">
    <property type="component" value="Unassembled WGS sequence"/>
</dbReference>
<dbReference type="AlphaFoldDB" id="A0AAE3M1I5"/>